<sequence length="102" mass="11056">MGPRQSKRPSADHISTDEINSDKRKESPLTQLGNGPALSLSPAIISVWGGSDVLLNTKGKIFRKIFDKVAATRSRCAGIMLGLRAGGGRRRLTARPPFRTEL</sequence>
<proteinExistence type="predicted"/>
<keyword evidence="3" id="KW-1185">Reference proteome</keyword>
<dbReference type="AlphaFoldDB" id="A0A4C2A0I3"/>
<accession>A0A4C2A0I3</accession>
<gene>
    <name evidence="2" type="ORF">EVAR_103213_1</name>
</gene>
<evidence type="ECO:0000256" key="1">
    <source>
        <dbReference type="SAM" id="MobiDB-lite"/>
    </source>
</evidence>
<evidence type="ECO:0000313" key="3">
    <source>
        <dbReference type="Proteomes" id="UP000299102"/>
    </source>
</evidence>
<name>A0A4C2A0I3_EUMVA</name>
<organism evidence="2 3">
    <name type="scientific">Eumeta variegata</name>
    <name type="common">Bagworm moth</name>
    <name type="synonym">Eumeta japonica</name>
    <dbReference type="NCBI Taxonomy" id="151549"/>
    <lineage>
        <taxon>Eukaryota</taxon>
        <taxon>Metazoa</taxon>
        <taxon>Ecdysozoa</taxon>
        <taxon>Arthropoda</taxon>
        <taxon>Hexapoda</taxon>
        <taxon>Insecta</taxon>
        <taxon>Pterygota</taxon>
        <taxon>Neoptera</taxon>
        <taxon>Endopterygota</taxon>
        <taxon>Lepidoptera</taxon>
        <taxon>Glossata</taxon>
        <taxon>Ditrysia</taxon>
        <taxon>Tineoidea</taxon>
        <taxon>Psychidae</taxon>
        <taxon>Oiketicinae</taxon>
        <taxon>Eumeta</taxon>
    </lineage>
</organism>
<evidence type="ECO:0000313" key="2">
    <source>
        <dbReference type="EMBL" id="GBP93498.1"/>
    </source>
</evidence>
<dbReference type="EMBL" id="BGZK01002385">
    <property type="protein sequence ID" value="GBP93498.1"/>
    <property type="molecule type" value="Genomic_DNA"/>
</dbReference>
<protein>
    <submittedName>
        <fullName evidence="2">Uncharacterized protein</fullName>
    </submittedName>
</protein>
<comment type="caution">
    <text evidence="2">The sequence shown here is derived from an EMBL/GenBank/DDBJ whole genome shotgun (WGS) entry which is preliminary data.</text>
</comment>
<dbReference type="Proteomes" id="UP000299102">
    <property type="component" value="Unassembled WGS sequence"/>
</dbReference>
<reference evidence="2 3" key="1">
    <citation type="journal article" date="2019" name="Commun. Biol.">
        <title>The bagworm genome reveals a unique fibroin gene that provides high tensile strength.</title>
        <authorList>
            <person name="Kono N."/>
            <person name="Nakamura H."/>
            <person name="Ohtoshi R."/>
            <person name="Tomita M."/>
            <person name="Numata K."/>
            <person name="Arakawa K."/>
        </authorList>
    </citation>
    <scope>NUCLEOTIDE SEQUENCE [LARGE SCALE GENOMIC DNA]</scope>
</reference>
<feature type="region of interest" description="Disordered" evidence="1">
    <location>
        <begin position="1"/>
        <end position="38"/>
    </location>
</feature>
<feature type="compositionally biased region" description="Basic and acidic residues" evidence="1">
    <location>
        <begin position="9"/>
        <end position="27"/>
    </location>
</feature>